<evidence type="ECO:0000313" key="4">
    <source>
        <dbReference type="Proteomes" id="UP000799324"/>
    </source>
</evidence>
<evidence type="ECO:0008006" key="5">
    <source>
        <dbReference type="Google" id="ProtNLM"/>
    </source>
</evidence>
<feature type="transmembrane region" description="Helical" evidence="2">
    <location>
        <begin position="103"/>
        <end position="125"/>
    </location>
</feature>
<sequence length="375" mass="40008">MDFWSRKNNHEQLVEPPAKRISTPAGQRLSVILENGDAAKARESHRASVRKSGLAATLGDAPRESSEGNGSSGYSYSVWSDGEKFAALKNHKQIAKRGGWKRVALILAVLLALIIALAVGLALGLKKKKGGSDSDPSTSSPGQAQATKTSNPDSTNPSDTPTATASLSPSSTPSNFPQGNYSLVTFLDTVATDCTANQATWTCYPYTDYNTSPSKSLATFNWIITSSSSGSYQISSTKNPFSISFTNADLALLDAGQDSERYHFQLENTKTVSPSTNLTDDGASVECEYDNTSLQAFLYTKMQKSYPDTAAGDPGGDPAYPVWPWAVRVEQSVGGGQDVPACHKLSGEQVTEGLDAQDASSLCSCLYKNWRTPST</sequence>
<dbReference type="EMBL" id="MU004291">
    <property type="protein sequence ID" value="KAF2661854.1"/>
    <property type="molecule type" value="Genomic_DNA"/>
</dbReference>
<evidence type="ECO:0000256" key="2">
    <source>
        <dbReference type="SAM" id="Phobius"/>
    </source>
</evidence>
<dbReference type="Proteomes" id="UP000799324">
    <property type="component" value="Unassembled WGS sequence"/>
</dbReference>
<feature type="region of interest" description="Disordered" evidence="1">
    <location>
        <begin position="128"/>
        <end position="174"/>
    </location>
</feature>
<keyword evidence="4" id="KW-1185">Reference proteome</keyword>
<dbReference type="OrthoDB" id="5296155at2759"/>
<keyword evidence="2" id="KW-0812">Transmembrane</keyword>
<reference evidence="3" key="1">
    <citation type="journal article" date="2020" name="Stud. Mycol.">
        <title>101 Dothideomycetes genomes: a test case for predicting lifestyles and emergence of pathogens.</title>
        <authorList>
            <person name="Haridas S."/>
            <person name="Albert R."/>
            <person name="Binder M."/>
            <person name="Bloem J."/>
            <person name="Labutti K."/>
            <person name="Salamov A."/>
            <person name="Andreopoulos B."/>
            <person name="Baker S."/>
            <person name="Barry K."/>
            <person name="Bills G."/>
            <person name="Bluhm B."/>
            <person name="Cannon C."/>
            <person name="Castanera R."/>
            <person name="Culley D."/>
            <person name="Daum C."/>
            <person name="Ezra D."/>
            <person name="Gonzalez J."/>
            <person name="Henrissat B."/>
            <person name="Kuo A."/>
            <person name="Liang C."/>
            <person name="Lipzen A."/>
            <person name="Lutzoni F."/>
            <person name="Magnuson J."/>
            <person name="Mondo S."/>
            <person name="Nolan M."/>
            <person name="Ohm R."/>
            <person name="Pangilinan J."/>
            <person name="Park H.-J."/>
            <person name="Ramirez L."/>
            <person name="Alfaro M."/>
            <person name="Sun H."/>
            <person name="Tritt A."/>
            <person name="Yoshinaga Y."/>
            <person name="Zwiers L.-H."/>
            <person name="Turgeon B."/>
            <person name="Goodwin S."/>
            <person name="Spatafora J."/>
            <person name="Crous P."/>
            <person name="Grigoriev I."/>
        </authorList>
    </citation>
    <scope>NUCLEOTIDE SEQUENCE</scope>
    <source>
        <strain evidence="3">CBS 122681</strain>
    </source>
</reference>
<feature type="compositionally biased region" description="Low complexity" evidence="1">
    <location>
        <begin position="157"/>
        <end position="174"/>
    </location>
</feature>
<keyword evidence="2" id="KW-1133">Transmembrane helix</keyword>
<dbReference type="AlphaFoldDB" id="A0A6A6TTA1"/>
<feature type="compositionally biased region" description="Basic and acidic residues" evidence="1">
    <location>
        <begin position="1"/>
        <end position="13"/>
    </location>
</feature>
<evidence type="ECO:0000313" key="3">
    <source>
        <dbReference type="EMBL" id="KAF2661854.1"/>
    </source>
</evidence>
<feature type="region of interest" description="Disordered" evidence="1">
    <location>
        <begin position="1"/>
        <end position="22"/>
    </location>
</feature>
<protein>
    <recommendedName>
        <fullName evidence="5">Tat pathway signal sequence</fullName>
    </recommendedName>
</protein>
<name>A0A6A6TTA1_9PLEO</name>
<proteinExistence type="predicted"/>
<organism evidence="3 4">
    <name type="scientific">Lophiostoma macrostomum CBS 122681</name>
    <dbReference type="NCBI Taxonomy" id="1314788"/>
    <lineage>
        <taxon>Eukaryota</taxon>
        <taxon>Fungi</taxon>
        <taxon>Dikarya</taxon>
        <taxon>Ascomycota</taxon>
        <taxon>Pezizomycotina</taxon>
        <taxon>Dothideomycetes</taxon>
        <taxon>Pleosporomycetidae</taxon>
        <taxon>Pleosporales</taxon>
        <taxon>Lophiostomataceae</taxon>
        <taxon>Lophiostoma</taxon>
    </lineage>
</organism>
<feature type="compositionally biased region" description="Polar residues" evidence="1">
    <location>
        <begin position="134"/>
        <end position="156"/>
    </location>
</feature>
<accession>A0A6A6TTA1</accession>
<keyword evidence="2" id="KW-0472">Membrane</keyword>
<feature type="region of interest" description="Disordered" evidence="1">
    <location>
        <begin position="40"/>
        <end position="73"/>
    </location>
</feature>
<evidence type="ECO:0000256" key="1">
    <source>
        <dbReference type="SAM" id="MobiDB-lite"/>
    </source>
</evidence>
<gene>
    <name evidence="3" type="ORF">K491DRAFT_332359</name>
</gene>